<sequence>MATIETSKIDRFVMVGEIIVESEANYKAGSGTYFSNGFIRSSIMGNVYTDIVEDKANPGKSEYVYSVKEPNLPPEMASLANDPKVGDMITGKITYISQMFARVHILCVNNLVLKVPLMGILRKEHLGKRDPKLESLPNCIQPGDIVIAQILQLANIGNNNSPYILSMMEDTCGVLEAIGRDGKIMRPFNTYEVINKETGNTELRKVAQVPIM</sequence>
<dbReference type="InterPro" id="IPR039771">
    <property type="entry name" value="Csl4"/>
</dbReference>
<dbReference type="GO" id="GO:0006396">
    <property type="term" value="P:RNA processing"/>
    <property type="evidence" value="ECO:0007669"/>
    <property type="project" value="InterPro"/>
</dbReference>
<feature type="domain" description="S1 motif" evidence="3">
    <location>
        <begin position="86"/>
        <end position="168"/>
    </location>
</feature>
<dbReference type="GO" id="GO:0005737">
    <property type="term" value="C:cytoplasm"/>
    <property type="evidence" value="ECO:0007669"/>
    <property type="project" value="TreeGrafter"/>
</dbReference>
<dbReference type="SUPFAM" id="SSF110324">
    <property type="entry name" value="Ribosomal L27 protein-like"/>
    <property type="match status" value="1"/>
</dbReference>
<name>A0AAF5CRI5_STRER</name>
<dbReference type="Proteomes" id="UP000035681">
    <property type="component" value="Unplaced"/>
</dbReference>
<dbReference type="InterPro" id="IPR012340">
    <property type="entry name" value="NA-bd_OB-fold"/>
</dbReference>
<keyword evidence="4" id="KW-1185">Reference proteome</keyword>
<evidence type="ECO:0000259" key="3">
    <source>
        <dbReference type="PROSITE" id="PS50126"/>
    </source>
</evidence>
<dbReference type="Pfam" id="PF14382">
    <property type="entry name" value="ECR1_N"/>
    <property type="match status" value="1"/>
</dbReference>
<keyword evidence="2" id="KW-0271">Exosome</keyword>
<dbReference type="GO" id="GO:0005730">
    <property type="term" value="C:nucleolus"/>
    <property type="evidence" value="ECO:0007669"/>
    <property type="project" value="UniProtKB-SubCell"/>
</dbReference>
<proteinExistence type="predicted"/>
<evidence type="ECO:0000313" key="4">
    <source>
        <dbReference type="Proteomes" id="UP000035681"/>
    </source>
</evidence>
<protein>
    <submittedName>
        <fullName evidence="5">S1 motif domain-containing protein</fullName>
    </submittedName>
</protein>
<evidence type="ECO:0000313" key="5">
    <source>
        <dbReference type="WBParaSite" id="TCONS_00000697.p1"/>
    </source>
</evidence>
<dbReference type="GO" id="GO:0000176">
    <property type="term" value="C:nuclear exosome (RNase complex)"/>
    <property type="evidence" value="ECO:0007669"/>
    <property type="project" value="TreeGrafter"/>
</dbReference>
<dbReference type="Gene3D" id="2.40.50.140">
    <property type="entry name" value="Nucleic acid-binding proteins"/>
    <property type="match status" value="1"/>
</dbReference>
<dbReference type="PANTHER" id="PTHR12686">
    <property type="entry name" value="3'-5' EXORIBONUCLEASE CSL4-RELATED"/>
    <property type="match status" value="1"/>
</dbReference>
<dbReference type="PANTHER" id="PTHR12686:SF8">
    <property type="entry name" value="EXOSOME COMPLEX COMPONENT CSL4"/>
    <property type="match status" value="1"/>
</dbReference>
<dbReference type="SUPFAM" id="SSF50249">
    <property type="entry name" value="Nucleic acid-binding proteins"/>
    <property type="match status" value="1"/>
</dbReference>
<reference evidence="5" key="1">
    <citation type="submission" date="2024-02" db="UniProtKB">
        <authorList>
            <consortium name="WormBaseParasite"/>
        </authorList>
    </citation>
    <scope>IDENTIFICATION</scope>
</reference>
<evidence type="ECO:0000256" key="1">
    <source>
        <dbReference type="ARBA" id="ARBA00004604"/>
    </source>
</evidence>
<dbReference type="AlphaFoldDB" id="A0AAF5CRI5"/>
<dbReference type="InterPro" id="IPR003029">
    <property type="entry name" value="S1_domain"/>
</dbReference>
<dbReference type="PROSITE" id="PS50126">
    <property type="entry name" value="S1"/>
    <property type="match status" value="1"/>
</dbReference>
<dbReference type="InterPro" id="IPR025721">
    <property type="entry name" value="Exosome_cplx_N_dom"/>
</dbReference>
<organism evidence="4 5">
    <name type="scientific">Strongyloides stercoralis</name>
    <name type="common">Threadworm</name>
    <dbReference type="NCBI Taxonomy" id="6248"/>
    <lineage>
        <taxon>Eukaryota</taxon>
        <taxon>Metazoa</taxon>
        <taxon>Ecdysozoa</taxon>
        <taxon>Nematoda</taxon>
        <taxon>Chromadorea</taxon>
        <taxon>Rhabditida</taxon>
        <taxon>Tylenchina</taxon>
        <taxon>Panagrolaimomorpha</taxon>
        <taxon>Strongyloidoidea</taxon>
        <taxon>Strongyloididae</taxon>
        <taxon>Strongyloides</taxon>
    </lineage>
</organism>
<accession>A0AAF5CRI5</accession>
<dbReference type="WBParaSite" id="TCONS_00000697.p1">
    <property type="protein sequence ID" value="TCONS_00000697.p1"/>
    <property type="gene ID" value="XLOC_000674"/>
</dbReference>
<comment type="subcellular location">
    <subcellularLocation>
        <location evidence="1">Nucleus</location>
        <location evidence="1">Nucleolus</location>
    </subcellularLocation>
</comment>
<evidence type="ECO:0000256" key="2">
    <source>
        <dbReference type="ARBA" id="ARBA00022835"/>
    </source>
</evidence>
<dbReference type="Gene3D" id="2.40.50.100">
    <property type="match status" value="1"/>
</dbReference>
<dbReference type="GO" id="GO:0003676">
    <property type="term" value="F:nucleic acid binding"/>
    <property type="evidence" value="ECO:0007669"/>
    <property type="project" value="InterPro"/>
</dbReference>